<organism evidence="3">
    <name type="scientific">Candidatus Kentrum sp. DK</name>
    <dbReference type="NCBI Taxonomy" id="2126562"/>
    <lineage>
        <taxon>Bacteria</taxon>
        <taxon>Pseudomonadati</taxon>
        <taxon>Pseudomonadota</taxon>
        <taxon>Gammaproteobacteria</taxon>
        <taxon>Candidatus Kentrum</taxon>
    </lineage>
</organism>
<dbReference type="InterPro" id="IPR041682">
    <property type="entry name" value="AAA_14"/>
</dbReference>
<protein>
    <recommendedName>
        <fullName evidence="4">AAA+ ATPase domain-containing protein</fullName>
    </recommendedName>
</protein>
<sequence>MFYRPQRKAINERLRQPRRFLQVLAGPRQVGKTTLARQAMDAFPGRSHYATADLPAAPDTGWVEQQWRIARLMAEHAPTLLILDEAHKVPRWSEAVKRLWDEDGFADIDLRVILLGSSQFLMQQGLSESLAGRFELIRVPHWSFAEMRKAFGWDVDRFVYFGGYPGAAALVDDEFRWRGYLLDSIIEPTLSRDVLQLARIDKPALLRRLFVLGCSYSGQILSYRKMVGQLQDAGNTTTLAHYLQLLGGAWMLTGLGKFAGDVARRRSASPKLQALNTALVSAQSGVDFVATRRDGGRWGRLVETAVGAHLCNTAPPGIEIGYWRERNREVDFVLRQGDKIALFEVKSDRSRSALPEFDAFTKAFGPVPRLVIGTGGIPLDSFLSSDPQVWLASL</sequence>
<dbReference type="InterPro" id="IPR027417">
    <property type="entry name" value="P-loop_NTPase"/>
</dbReference>
<dbReference type="SUPFAM" id="SSF52540">
    <property type="entry name" value="P-loop containing nucleoside triphosphate hydrolases"/>
    <property type="match status" value="1"/>
</dbReference>
<gene>
    <name evidence="3" type="ORF">BECKDK2373B_GA0170837_10551</name>
</gene>
<dbReference type="InterPro" id="IPR025420">
    <property type="entry name" value="DUF4143"/>
</dbReference>
<name>A0A450SPJ8_9GAMM</name>
<accession>A0A450SPJ8</accession>
<feature type="domain" description="AAA" evidence="1">
    <location>
        <begin position="22"/>
        <end position="147"/>
    </location>
</feature>
<reference evidence="3" key="1">
    <citation type="submission" date="2019-02" db="EMBL/GenBank/DDBJ databases">
        <authorList>
            <person name="Gruber-Vodicka R. H."/>
            <person name="Seah K. B. B."/>
        </authorList>
    </citation>
    <scope>NUCLEOTIDE SEQUENCE</scope>
    <source>
        <strain evidence="3">BECK_DK47</strain>
    </source>
</reference>
<dbReference type="Pfam" id="PF13635">
    <property type="entry name" value="DUF4143"/>
    <property type="match status" value="1"/>
</dbReference>
<dbReference type="Gene3D" id="3.40.50.300">
    <property type="entry name" value="P-loop containing nucleotide triphosphate hydrolases"/>
    <property type="match status" value="1"/>
</dbReference>
<dbReference type="PANTHER" id="PTHR43566:SF1">
    <property type="entry name" value="AAA+ ATPASE DOMAIN-CONTAINING PROTEIN"/>
    <property type="match status" value="1"/>
</dbReference>
<dbReference type="Pfam" id="PF13173">
    <property type="entry name" value="AAA_14"/>
    <property type="match status" value="1"/>
</dbReference>
<dbReference type="EMBL" id="CAADEX010000055">
    <property type="protein sequence ID" value="VFJ55893.1"/>
    <property type="molecule type" value="Genomic_DNA"/>
</dbReference>
<evidence type="ECO:0008006" key="4">
    <source>
        <dbReference type="Google" id="ProtNLM"/>
    </source>
</evidence>
<dbReference type="AlphaFoldDB" id="A0A450SPJ8"/>
<evidence type="ECO:0000313" key="3">
    <source>
        <dbReference type="EMBL" id="VFJ55893.1"/>
    </source>
</evidence>
<evidence type="ECO:0000259" key="2">
    <source>
        <dbReference type="Pfam" id="PF13635"/>
    </source>
</evidence>
<evidence type="ECO:0000259" key="1">
    <source>
        <dbReference type="Pfam" id="PF13173"/>
    </source>
</evidence>
<feature type="domain" description="DUF4143" evidence="2">
    <location>
        <begin position="192"/>
        <end position="347"/>
    </location>
</feature>
<dbReference type="PANTHER" id="PTHR43566">
    <property type="entry name" value="CONSERVED PROTEIN"/>
    <property type="match status" value="1"/>
</dbReference>
<proteinExistence type="predicted"/>